<proteinExistence type="predicted"/>
<feature type="transmembrane region" description="Helical" evidence="3">
    <location>
        <begin position="28"/>
        <end position="48"/>
    </location>
</feature>
<dbReference type="PANTHER" id="PTHR30046">
    <property type="entry name" value="FLAGELLAR M-RING PROTEIN"/>
    <property type="match status" value="1"/>
</dbReference>
<dbReference type="RefSeq" id="WP_208428292.1">
    <property type="nucleotide sequence ID" value="NZ_JAEPRJ010000001.1"/>
</dbReference>
<evidence type="ECO:0000313" key="7">
    <source>
        <dbReference type="Proteomes" id="UP000604730"/>
    </source>
</evidence>
<feature type="transmembrane region" description="Helical" evidence="3">
    <location>
        <begin position="443"/>
        <end position="467"/>
    </location>
</feature>
<comment type="caution">
    <text evidence="6">The sequence shown here is derived from an EMBL/GenBank/DDBJ whole genome shotgun (WGS) entry which is preliminary data.</text>
</comment>
<keyword evidence="7" id="KW-1185">Reference proteome</keyword>
<comment type="subcellular location">
    <subcellularLocation>
        <location evidence="1">Membrane</location>
    </subcellularLocation>
</comment>
<name>A0ABS1IXW7_9FIRM</name>
<dbReference type="PANTHER" id="PTHR30046:SF0">
    <property type="entry name" value="FLAGELLAR M-RING PROTEIN"/>
    <property type="match status" value="1"/>
</dbReference>
<dbReference type="EMBL" id="JAEPRJ010000001">
    <property type="protein sequence ID" value="MBK5896734.1"/>
    <property type="molecule type" value="Genomic_DNA"/>
</dbReference>
<evidence type="ECO:0008006" key="8">
    <source>
        <dbReference type="Google" id="ProtNLM"/>
    </source>
</evidence>
<reference evidence="6 7" key="1">
    <citation type="submission" date="2021-01" db="EMBL/GenBank/DDBJ databases">
        <title>Isolation and description of Catonella massiliensis sp. nov., a novel Catonella species, isolated from a stable periodontitis subject.</title>
        <authorList>
            <person name="Antezack A."/>
            <person name="Boxberger M."/>
            <person name="La Scola B."/>
            <person name="Monnet-Corti V."/>
        </authorList>
    </citation>
    <scope>NUCLEOTIDE SEQUENCE [LARGE SCALE GENOMIC DNA]</scope>
    <source>
        <strain evidence="6 7">Marseille-Q4567</strain>
    </source>
</reference>
<dbReference type="Pfam" id="PF01514">
    <property type="entry name" value="YscJ_FliF"/>
    <property type="match status" value="1"/>
</dbReference>
<feature type="domain" description="Flagellar M-ring C-terminal" evidence="5">
    <location>
        <begin position="262"/>
        <end position="382"/>
    </location>
</feature>
<dbReference type="InterPro" id="IPR006182">
    <property type="entry name" value="FliF_N_dom"/>
</dbReference>
<keyword evidence="3" id="KW-1133">Transmembrane helix</keyword>
<dbReference type="Pfam" id="PF08345">
    <property type="entry name" value="YscJ_FliF_C"/>
    <property type="match status" value="1"/>
</dbReference>
<sequence length="536" mass="58651">MNTLLERLRKIPARFLEFWNKYSPVQRILMIAVGVGVFLAIILVSYFVTRPVMTTLVRAEKAADTAKITELLTDNGISYDLSSDALTVSVNEKDYSNALLVLAKNDIPSIGMSIDELFDNSFSTTESEKKLKANIYKQDWLKQVLLNMDNIENAVVSITSPTTGNTLFAETKDTSVSVILTVTSDFKQENAKTIANILAGAVGNDSTKAITIADQNGNLLFNGADNDVFSGGINSISDYEKNVTGVKKEEIYKLLVGLPAYDDAKVAANFAFDMNKISSVYTEYTPAEGAEQGLKSHDYTYDAQNSNGNGGTPGTDANSETDYMVQDGANAKGNVAISENDYLPNKKVTNTEAAMGAIKANESSIAITLISYKNYNEAEMKKNGQLDGTTFDEFMFANQAATELTVPANVITLVSRATGVPEANIQILAWQVPIFQPEEGGSFFTFTNILMLVLAILIVALLIFVVFKGLAPVEVVELEPELSVEQLLATTKENQSLDDIEFSDKSETRKMIEKFVDENPEATAQLLRNWLSDEWG</sequence>
<evidence type="ECO:0000313" key="6">
    <source>
        <dbReference type="EMBL" id="MBK5896734.1"/>
    </source>
</evidence>
<evidence type="ECO:0000256" key="2">
    <source>
        <dbReference type="ARBA" id="ARBA00023136"/>
    </source>
</evidence>
<dbReference type="InterPro" id="IPR043427">
    <property type="entry name" value="YscJ/FliF"/>
</dbReference>
<gene>
    <name evidence="6" type="ORF">JJN12_02890</name>
</gene>
<dbReference type="InterPro" id="IPR013556">
    <property type="entry name" value="Flag_M-ring_C"/>
</dbReference>
<organism evidence="6 7">
    <name type="scientific">Catonella massiliensis</name>
    <dbReference type="NCBI Taxonomy" id="2799636"/>
    <lineage>
        <taxon>Bacteria</taxon>
        <taxon>Bacillati</taxon>
        <taxon>Bacillota</taxon>
        <taxon>Clostridia</taxon>
        <taxon>Lachnospirales</taxon>
        <taxon>Lachnospiraceae</taxon>
        <taxon>Catonella</taxon>
    </lineage>
</organism>
<evidence type="ECO:0000256" key="3">
    <source>
        <dbReference type="SAM" id="Phobius"/>
    </source>
</evidence>
<protein>
    <recommendedName>
        <fullName evidence="8">Flagellar M-ring protein FliF</fullName>
    </recommendedName>
</protein>
<dbReference type="Gene3D" id="3.30.300.30">
    <property type="match status" value="1"/>
</dbReference>
<keyword evidence="3" id="KW-0812">Transmembrane</keyword>
<dbReference type="InterPro" id="IPR045851">
    <property type="entry name" value="AMP-bd_C_sf"/>
</dbReference>
<accession>A0ABS1IXW7</accession>
<feature type="domain" description="Flagellar M-ring N-terminal" evidence="4">
    <location>
        <begin position="49"/>
        <end position="221"/>
    </location>
</feature>
<evidence type="ECO:0000259" key="5">
    <source>
        <dbReference type="Pfam" id="PF08345"/>
    </source>
</evidence>
<keyword evidence="2 3" id="KW-0472">Membrane</keyword>
<dbReference type="Proteomes" id="UP000604730">
    <property type="component" value="Unassembled WGS sequence"/>
</dbReference>
<evidence type="ECO:0000256" key="1">
    <source>
        <dbReference type="ARBA" id="ARBA00004370"/>
    </source>
</evidence>
<evidence type="ECO:0000259" key="4">
    <source>
        <dbReference type="Pfam" id="PF01514"/>
    </source>
</evidence>